<reference evidence="2 3" key="1">
    <citation type="submission" date="2021-02" db="EMBL/GenBank/DDBJ databases">
        <authorList>
            <person name="Pothier F. J."/>
        </authorList>
    </citation>
    <scope>NUCLEOTIDE SEQUENCE [LARGE SCALE GENOMIC DNA]</scope>
    <source>
        <strain evidence="2 3">301</strain>
    </source>
</reference>
<proteinExistence type="predicted"/>
<protein>
    <submittedName>
        <fullName evidence="2">Uncharacterized protein</fullName>
    </submittedName>
</protein>
<accession>A0ABM8RA80</accession>
<organism evidence="2 3">
    <name type="scientific">Xanthomonas arboricola pv. corylina</name>
    <dbReference type="NCBI Taxonomy" id="487821"/>
    <lineage>
        <taxon>Bacteria</taxon>
        <taxon>Pseudomonadati</taxon>
        <taxon>Pseudomonadota</taxon>
        <taxon>Gammaproteobacteria</taxon>
        <taxon>Lysobacterales</taxon>
        <taxon>Lysobacteraceae</taxon>
        <taxon>Xanthomonas</taxon>
    </lineage>
</organism>
<name>A0ABM8RA80_9XANT</name>
<feature type="region of interest" description="Disordered" evidence="1">
    <location>
        <begin position="183"/>
        <end position="205"/>
    </location>
</feature>
<evidence type="ECO:0000313" key="3">
    <source>
        <dbReference type="Proteomes" id="UP000835287"/>
    </source>
</evidence>
<dbReference type="Proteomes" id="UP000835287">
    <property type="component" value="Chromosome"/>
</dbReference>
<gene>
    <name evidence="2" type="ORF">XAC301_14530</name>
</gene>
<evidence type="ECO:0000313" key="2">
    <source>
        <dbReference type="EMBL" id="CAE6741881.1"/>
    </source>
</evidence>
<feature type="region of interest" description="Disordered" evidence="1">
    <location>
        <begin position="29"/>
        <end position="55"/>
    </location>
</feature>
<dbReference type="EMBL" id="HG992338">
    <property type="protein sequence ID" value="CAE6741909.1"/>
    <property type="molecule type" value="Genomic_DNA"/>
</dbReference>
<evidence type="ECO:0000256" key="1">
    <source>
        <dbReference type="SAM" id="MobiDB-lite"/>
    </source>
</evidence>
<feature type="region of interest" description="Disordered" evidence="1">
    <location>
        <begin position="81"/>
        <end position="106"/>
    </location>
</feature>
<dbReference type="EMBL" id="HG992338">
    <property type="protein sequence ID" value="CAE6741881.1"/>
    <property type="molecule type" value="Genomic_DNA"/>
</dbReference>
<keyword evidence="3" id="KW-1185">Reference proteome</keyword>
<feature type="region of interest" description="Disordered" evidence="1">
    <location>
        <begin position="130"/>
        <end position="159"/>
    </location>
</feature>
<sequence length="205" mass="22438">MPRRARVRSYGDVELIGVASSAACRWLRPLHPGPKPAPTRRSAPGRDRALSGMPRRARVRSYGDVELIGVASSAACRWLRPLRPGPKPAPTRRSAPGRDRALSGMPRRARVRSYGDVELTGVASSDACRWLRPLRPGPKPAPTRRSAPGRDRALSGMPRRARVRSYGDVELIGVASSDACRWLRPLRPGPRPAPTRRSAPGRDGR</sequence>